<gene>
    <name evidence="2" type="ORF">Zmor_002285</name>
</gene>
<proteinExistence type="predicted"/>
<dbReference type="AlphaFoldDB" id="A0AA38J4I7"/>
<feature type="compositionally biased region" description="Low complexity" evidence="1">
    <location>
        <begin position="1"/>
        <end position="15"/>
    </location>
</feature>
<name>A0AA38J4I7_9CUCU</name>
<feature type="region of interest" description="Disordered" evidence="1">
    <location>
        <begin position="1"/>
        <end position="27"/>
    </location>
</feature>
<reference evidence="2" key="1">
    <citation type="journal article" date="2023" name="G3 (Bethesda)">
        <title>Whole genome assemblies of Zophobas morio and Tenebrio molitor.</title>
        <authorList>
            <person name="Kaur S."/>
            <person name="Stinson S.A."/>
            <person name="diCenzo G.C."/>
        </authorList>
    </citation>
    <scope>NUCLEOTIDE SEQUENCE</scope>
    <source>
        <strain evidence="2">QUZm001</strain>
    </source>
</reference>
<dbReference type="Proteomes" id="UP001168821">
    <property type="component" value="Unassembled WGS sequence"/>
</dbReference>
<feature type="compositionally biased region" description="Basic and acidic residues" evidence="1">
    <location>
        <begin position="17"/>
        <end position="27"/>
    </location>
</feature>
<feature type="region of interest" description="Disordered" evidence="1">
    <location>
        <begin position="52"/>
        <end position="83"/>
    </location>
</feature>
<comment type="caution">
    <text evidence="2">The sequence shown here is derived from an EMBL/GenBank/DDBJ whole genome shotgun (WGS) entry which is preliminary data.</text>
</comment>
<organism evidence="2 3">
    <name type="scientific">Zophobas morio</name>
    <dbReference type="NCBI Taxonomy" id="2755281"/>
    <lineage>
        <taxon>Eukaryota</taxon>
        <taxon>Metazoa</taxon>
        <taxon>Ecdysozoa</taxon>
        <taxon>Arthropoda</taxon>
        <taxon>Hexapoda</taxon>
        <taxon>Insecta</taxon>
        <taxon>Pterygota</taxon>
        <taxon>Neoptera</taxon>
        <taxon>Endopterygota</taxon>
        <taxon>Coleoptera</taxon>
        <taxon>Polyphaga</taxon>
        <taxon>Cucujiformia</taxon>
        <taxon>Tenebrionidae</taxon>
        <taxon>Zophobas</taxon>
    </lineage>
</organism>
<evidence type="ECO:0000256" key="1">
    <source>
        <dbReference type="SAM" id="MobiDB-lite"/>
    </source>
</evidence>
<sequence length="134" mass="14993">MSSTSESEFSYSSVSNTKDHTNLVSNRRDVLPFKKVPQQIIFFQTDQGVYGFTTDSSSEREPHPGPIRPPFGLTRAQPTTSRQDDELLDVKGVHMKVYEERNKFGAALQLANAKGDIFDEERLQAEKAILSAGK</sequence>
<accession>A0AA38J4I7</accession>
<dbReference type="EMBL" id="JALNTZ010000001">
    <property type="protein sequence ID" value="KAJ3666856.1"/>
    <property type="molecule type" value="Genomic_DNA"/>
</dbReference>
<evidence type="ECO:0000313" key="3">
    <source>
        <dbReference type="Proteomes" id="UP001168821"/>
    </source>
</evidence>
<keyword evidence="3" id="KW-1185">Reference proteome</keyword>
<protein>
    <submittedName>
        <fullName evidence="2">Uncharacterized protein</fullName>
    </submittedName>
</protein>
<evidence type="ECO:0000313" key="2">
    <source>
        <dbReference type="EMBL" id="KAJ3666856.1"/>
    </source>
</evidence>